<dbReference type="RefSeq" id="WP_344826111.1">
    <property type="nucleotide sequence ID" value="NZ_BAAAUV010000005.1"/>
</dbReference>
<proteinExistence type="predicted"/>
<accession>A0ABP6Q9D2</accession>
<keyword evidence="2" id="KW-1185">Reference proteome</keyword>
<comment type="caution">
    <text evidence="1">The sequence shown here is derived from an EMBL/GenBank/DDBJ whole genome shotgun (WGS) entry which is preliminary data.</text>
</comment>
<protein>
    <recommendedName>
        <fullName evidence="3">XRE family transcriptional regulator</fullName>
    </recommendedName>
</protein>
<dbReference type="Proteomes" id="UP001501237">
    <property type="component" value="Unassembled WGS sequence"/>
</dbReference>
<name>A0ABP6Q9D2_9ACTN</name>
<dbReference type="EMBL" id="BAAAUV010000005">
    <property type="protein sequence ID" value="GAA3207317.1"/>
    <property type="molecule type" value="Genomic_DNA"/>
</dbReference>
<reference evidence="2" key="1">
    <citation type="journal article" date="2019" name="Int. J. Syst. Evol. Microbiol.">
        <title>The Global Catalogue of Microorganisms (GCM) 10K type strain sequencing project: providing services to taxonomists for standard genome sequencing and annotation.</title>
        <authorList>
            <consortium name="The Broad Institute Genomics Platform"/>
            <consortium name="The Broad Institute Genome Sequencing Center for Infectious Disease"/>
            <person name="Wu L."/>
            <person name="Ma J."/>
        </authorList>
    </citation>
    <scope>NUCLEOTIDE SEQUENCE [LARGE SCALE GENOMIC DNA]</scope>
    <source>
        <strain evidence="2">JCM 9377</strain>
    </source>
</reference>
<evidence type="ECO:0008006" key="3">
    <source>
        <dbReference type="Google" id="ProtNLM"/>
    </source>
</evidence>
<gene>
    <name evidence="1" type="ORF">GCM10010468_23430</name>
</gene>
<evidence type="ECO:0000313" key="1">
    <source>
        <dbReference type="EMBL" id="GAA3207317.1"/>
    </source>
</evidence>
<evidence type="ECO:0000313" key="2">
    <source>
        <dbReference type="Proteomes" id="UP001501237"/>
    </source>
</evidence>
<organism evidence="1 2">
    <name type="scientific">Actinocorallia longicatena</name>
    <dbReference type="NCBI Taxonomy" id="111803"/>
    <lineage>
        <taxon>Bacteria</taxon>
        <taxon>Bacillati</taxon>
        <taxon>Actinomycetota</taxon>
        <taxon>Actinomycetes</taxon>
        <taxon>Streptosporangiales</taxon>
        <taxon>Thermomonosporaceae</taxon>
        <taxon>Actinocorallia</taxon>
    </lineage>
</organism>
<sequence>MHQIHGPGATLDDVLRTGPFHRALHLAIQARGLTLERLHARLRGQGLQVSVSSLSYWQRGRCRPERATSLRAVRALEDILELPSGSLIALLGAGADRIPGSLSYSDVCPVHAELDDLLNEIQNPVDGRLETLCHHESVTIGADRGERSAHSRVVFRARADHVDRYVAVHHCEDGPAFEGFEGRLCRQGRVRSLPAEGLTVVELVFDHPLAKGETYVLEYEFFHTADLPESTRYVRGFRFPAREYLLHIAFDTAAEPKRCYQTHQATLRSPSTDLRSLRLDNWNTVHQLSQDLTPGIHGIRWEWD</sequence>